<comment type="caution">
    <text evidence="1">The sequence shown here is derived from an EMBL/GenBank/DDBJ whole genome shotgun (WGS) entry which is preliminary data.</text>
</comment>
<dbReference type="PANTHER" id="PTHR34874:SF1">
    <property type="entry name" value="PROTEIN YCHN"/>
    <property type="match status" value="1"/>
</dbReference>
<dbReference type="PANTHER" id="PTHR34874">
    <property type="entry name" value="PROTEIN YCHN"/>
    <property type="match status" value="1"/>
</dbReference>
<evidence type="ECO:0000313" key="1">
    <source>
        <dbReference type="EMBL" id="GAG87139.1"/>
    </source>
</evidence>
<accession>X1AVS2</accession>
<dbReference type="EMBL" id="BART01018194">
    <property type="protein sequence ID" value="GAG87139.1"/>
    <property type="molecule type" value="Genomic_DNA"/>
</dbReference>
<dbReference type="AlphaFoldDB" id="X1AVS2"/>
<dbReference type="GO" id="GO:0005829">
    <property type="term" value="C:cytosol"/>
    <property type="evidence" value="ECO:0007669"/>
    <property type="project" value="TreeGrafter"/>
</dbReference>
<gene>
    <name evidence="1" type="ORF">S01H4_34395</name>
</gene>
<dbReference type="Gene3D" id="3.40.1260.10">
    <property type="entry name" value="DsrEFH-like"/>
    <property type="match status" value="1"/>
</dbReference>
<protein>
    <submittedName>
        <fullName evidence="1">Uncharacterized protein</fullName>
    </submittedName>
</protein>
<sequence length="122" mass="13424">MTTYSMFISTEPYKFEVTDSLIELCKALIKKGHTIRGFFFFGTGVYNLKGDTNCGSSIRDVPKKLEKFTIDNNIPVVACSTWVSLTGIKESNFIEGATEEGLGDFSSWVVESDKIIVFGTGG</sequence>
<organism evidence="1">
    <name type="scientific">marine sediment metagenome</name>
    <dbReference type="NCBI Taxonomy" id="412755"/>
    <lineage>
        <taxon>unclassified sequences</taxon>
        <taxon>metagenomes</taxon>
        <taxon>ecological metagenomes</taxon>
    </lineage>
</organism>
<reference evidence="1" key="1">
    <citation type="journal article" date="2014" name="Front. Microbiol.">
        <title>High frequency of phylogenetically diverse reductive dehalogenase-homologous genes in deep subseafloor sedimentary metagenomes.</title>
        <authorList>
            <person name="Kawai M."/>
            <person name="Futagami T."/>
            <person name="Toyoda A."/>
            <person name="Takaki Y."/>
            <person name="Nishi S."/>
            <person name="Hori S."/>
            <person name="Arai W."/>
            <person name="Tsubouchi T."/>
            <person name="Morono Y."/>
            <person name="Uchiyama I."/>
            <person name="Ito T."/>
            <person name="Fujiyama A."/>
            <person name="Inagaki F."/>
            <person name="Takami H."/>
        </authorList>
    </citation>
    <scope>NUCLEOTIDE SEQUENCE</scope>
    <source>
        <strain evidence="1">Expedition CK06-06</strain>
    </source>
</reference>
<dbReference type="InterPro" id="IPR003787">
    <property type="entry name" value="Sulphur_relay_DsrE/F-like"/>
</dbReference>
<dbReference type="InterPro" id="IPR027396">
    <property type="entry name" value="DsrEFH-like"/>
</dbReference>
<dbReference type="SUPFAM" id="SSF75169">
    <property type="entry name" value="DsrEFH-like"/>
    <property type="match status" value="1"/>
</dbReference>
<dbReference type="Pfam" id="PF02635">
    <property type="entry name" value="DsrE"/>
    <property type="match status" value="1"/>
</dbReference>
<proteinExistence type="predicted"/>
<name>X1AVS2_9ZZZZ</name>